<proteinExistence type="predicted"/>
<feature type="compositionally biased region" description="Basic and acidic residues" evidence="1">
    <location>
        <begin position="286"/>
        <end position="323"/>
    </location>
</feature>
<keyword evidence="4" id="KW-1185">Reference proteome</keyword>
<feature type="compositionally biased region" description="Polar residues" evidence="1">
    <location>
        <begin position="150"/>
        <end position="164"/>
    </location>
</feature>
<feature type="compositionally biased region" description="Basic and acidic residues" evidence="1">
    <location>
        <begin position="239"/>
        <end position="250"/>
    </location>
</feature>
<feature type="region of interest" description="Disordered" evidence="1">
    <location>
        <begin position="75"/>
        <end position="197"/>
    </location>
</feature>
<dbReference type="GO" id="GO:0005516">
    <property type="term" value="F:calmodulin binding"/>
    <property type="evidence" value="ECO:0007669"/>
    <property type="project" value="InterPro"/>
</dbReference>
<dbReference type="InterPro" id="IPR012417">
    <property type="entry name" value="CaM-bd_dom_pln"/>
</dbReference>
<dbReference type="PANTHER" id="PTHR33349:SF20">
    <property type="entry name" value="CHROMO DOMAIN CEC-LIKE PROTEIN"/>
    <property type="match status" value="1"/>
</dbReference>
<comment type="caution">
    <text evidence="3">The sequence shown here is derived from an EMBL/GenBank/DDBJ whole genome shotgun (WGS) entry which is preliminary data.</text>
</comment>
<evidence type="ECO:0000313" key="3">
    <source>
        <dbReference type="EMBL" id="KAB1204433.1"/>
    </source>
</evidence>
<dbReference type="AlphaFoldDB" id="A0A6A1UVV4"/>
<name>A0A6A1UVV4_9ROSI</name>
<dbReference type="Proteomes" id="UP000516437">
    <property type="component" value="Chromosome 8"/>
</dbReference>
<protein>
    <recommendedName>
        <fullName evidence="2">Calmodulin-binding domain-containing protein</fullName>
    </recommendedName>
</protein>
<organism evidence="3 4">
    <name type="scientific">Morella rubra</name>
    <name type="common">Chinese bayberry</name>
    <dbReference type="NCBI Taxonomy" id="262757"/>
    <lineage>
        <taxon>Eukaryota</taxon>
        <taxon>Viridiplantae</taxon>
        <taxon>Streptophyta</taxon>
        <taxon>Embryophyta</taxon>
        <taxon>Tracheophyta</taxon>
        <taxon>Spermatophyta</taxon>
        <taxon>Magnoliopsida</taxon>
        <taxon>eudicotyledons</taxon>
        <taxon>Gunneridae</taxon>
        <taxon>Pentapetalae</taxon>
        <taxon>rosids</taxon>
        <taxon>fabids</taxon>
        <taxon>Fagales</taxon>
        <taxon>Myricaceae</taxon>
        <taxon>Morella</taxon>
    </lineage>
</organism>
<feature type="compositionally biased region" description="Low complexity" evidence="1">
    <location>
        <begin position="24"/>
        <end position="42"/>
    </location>
</feature>
<feature type="compositionally biased region" description="Low complexity" evidence="1">
    <location>
        <begin position="115"/>
        <end position="132"/>
    </location>
</feature>
<reference evidence="3 4" key="1">
    <citation type="journal article" date="2019" name="Plant Biotechnol. J.">
        <title>The red bayberry genome and genetic basis of sex determination.</title>
        <authorList>
            <person name="Jia H.M."/>
            <person name="Jia H.J."/>
            <person name="Cai Q.L."/>
            <person name="Wang Y."/>
            <person name="Zhao H.B."/>
            <person name="Yang W.F."/>
            <person name="Wang G.Y."/>
            <person name="Li Y.H."/>
            <person name="Zhan D.L."/>
            <person name="Shen Y.T."/>
            <person name="Niu Q.F."/>
            <person name="Chang L."/>
            <person name="Qiu J."/>
            <person name="Zhao L."/>
            <person name="Xie H.B."/>
            <person name="Fu W.Y."/>
            <person name="Jin J."/>
            <person name="Li X.W."/>
            <person name="Jiao Y."/>
            <person name="Zhou C.C."/>
            <person name="Tu T."/>
            <person name="Chai C.Y."/>
            <person name="Gao J.L."/>
            <person name="Fan L.J."/>
            <person name="van de Weg E."/>
            <person name="Wang J.Y."/>
            <person name="Gao Z.S."/>
        </authorList>
    </citation>
    <scope>NUCLEOTIDE SEQUENCE [LARGE SCALE GENOMIC DNA]</scope>
    <source>
        <tissue evidence="3">Leaves</tissue>
    </source>
</reference>
<feature type="domain" description="Calmodulin-binding" evidence="2">
    <location>
        <begin position="352"/>
        <end position="423"/>
    </location>
</feature>
<dbReference type="Pfam" id="PF07839">
    <property type="entry name" value="CaM_binding"/>
    <property type="match status" value="1"/>
</dbReference>
<feature type="compositionally biased region" description="Basic and acidic residues" evidence="1">
    <location>
        <begin position="1"/>
        <end position="18"/>
    </location>
</feature>
<evidence type="ECO:0000259" key="2">
    <source>
        <dbReference type="Pfam" id="PF07839"/>
    </source>
</evidence>
<sequence length="430" mass="46549">MSTTRGKDSSNLGKEKKVASTTNSRTTATKSRAKTSTAASSTLQGDSSSAADKSVPNYLRPTICSRNEAFKYVKKTCPEDTTQQKPHLERRRSFEKPPSAAKLHSALASTGPQERTVTVRSTSFTPRSTTSSPKPPVERTSKTTKLAGRPQTSYVRTTSKSTNPAAKKVETDASASTKAPKDVDCTETSSVGTIPEDGEFLVHEAEEIGKVEADEVENPTEVQKYEHDGHWDVVGGDQVNHHGEDHHEMLKPCGIPDVSEEIRANPTAQIEEAGDKLQELENSENQSKEEESVGDKDELSESRPEESVASEEKVEVKEEKVEESAADEDSGDYDKTEDNRVAEKEAVDGGNEGLDSKDGQDVEGGVDETKPEEPNAASSTRQAGPGKKDSQANNDVIEETASKLLQKRKNKVKALVGAFETVIDKEASSK</sequence>
<feature type="region of interest" description="Disordered" evidence="1">
    <location>
        <begin position="1"/>
        <end position="61"/>
    </location>
</feature>
<evidence type="ECO:0000313" key="4">
    <source>
        <dbReference type="Proteomes" id="UP000516437"/>
    </source>
</evidence>
<accession>A0A6A1UVV4</accession>
<gene>
    <name evidence="3" type="ORF">CJ030_MR8G028171</name>
</gene>
<feature type="region of interest" description="Disordered" evidence="1">
    <location>
        <begin position="226"/>
        <end position="400"/>
    </location>
</feature>
<feature type="compositionally biased region" description="Basic and acidic residues" evidence="1">
    <location>
        <begin position="332"/>
        <end position="347"/>
    </location>
</feature>
<dbReference type="EMBL" id="RXIC02000026">
    <property type="protein sequence ID" value="KAB1204433.1"/>
    <property type="molecule type" value="Genomic_DNA"/>
</dbReference>
<dbReference type="OrthoDB" id="1939646at2759"/>
<evidence type="ECO:0000256" key="1">
    <source>
        <dbReference type="SAM" id="MobiDB-lite"/>
    </source>
</evidence>
<dbReference type="PANTHER" id="PTHR33349">
    <property type="entry name" value="EMB|CAB62594.1"/>
    <property type="match status" value="1"/>
</dbReference>